<accession>A0ABQ0QY75</accession>
<evidence type="ECO:0000313" key="7">
    <source>
        <dbReference type="Proteomes" id="UP000702954"/>
    </source>
</evidence>
<evidence type="ECO:0000256" key="3">
    <source>
        <dbReference type="ARBA" id="ARBA00022723"/>
    </source>
</evidence>
<dbReference type="CDD" id="cd07505">
    <property type="entry name" value="HAD_BPGM-like"/>
    <property type="match status" value="1"/>
</dbReference>
<dbReference type="NCBIfam" id="TIGR01509">
    <property type="entry name" value="HAD-SF-IA-v3"/>
    <property type="match status" value="1"/>
</dbReference>
<dbReference type="SFLD" id="SFLDG01135">
    <property type="entry name" value="C1.5.6:_HAD__Beta-PGM__Phospha"/>
    <property type="match status" value="1"/>
</dbReference>
<evidence type="ECO:0000256" key="4">
    <source>
        <dbReference type="ARBA" id="ARBA00022842"/>
    </source>
</evidence>
<reference evidence="6 7" key="1">
    <citation type="journal article" date="2018" name="Int. J. Syst. Evol. Microbiol.">
        <title>Draft Genome Sequence of Faecalimonas umbilicata JCM 30896T, an Acetate-Producing Bacterium Isolated from Human Feces.</title>
        <authorList>
            <person name="Sakamoto M."/>
            <person name="Ikeyama N."/>
            <person name="Yuki M."/>
            <person name="Ohkuma M."/>
        </authorList>
    </citation>
    <scope>NUCLEOTIDE SEQUENCE [LARGE SCALE GENOMIC DNA]</scope>
    <source>
        <strain evidence="6 7">EGH7</strain>
    </source>
</reference>
<dbReference type="NCBIfam" id="TIGR01549">
    <property type="entry name" value="HAD-SF-IA-v1"/>
    <property type="match status" value="1"/>
</dbReference>
<dbReference type="SFLD" id="SFLDS00003">
    <property type="entry name" value="Haloacid_Dehalogenase"/>
    <property type="match status" value="1"/>
</dbReference>
<dbReference type="PANTHER" id="PTHR46193:SF18">
    <property type="entry name" value="HEXITOL PHOSPHATASE B"/>
    <property type="match status" value="1"/>
</dbReference>
<dbReference type="InterPro" id="IPR036412">
    <property type="entry name" value="HAD-like_sf"/>
</dbReference>
<evidence type="ECO:0000256" key="1">
    <source>
        <dbReference type="ARBA" id="ARBA00001946"/>
    </source>
</evidence>
<dbReference type="InterPro" id="IPR051600">
    <property type="entry name" value="Beta-PGM-like"/>
</dbReference>
<dbReference type="InterPro" id="IPR006439">
    <property type="entry name" value="HAD-SF_hydro_IA"/>
</dbReference>
<keyword evidence="7" id="KW-1185">Reference proteome</keyword>
<dbReference type="Gene3D" id="1.10.150.240">
    <property type="entry name" value="Putative phosphatase, domain 2"/>
    <property type="match status" value="1"/>
</dbReference>
<dbReference type="InterPro" id="IPR023198">
    <property type="entry name" value="PGP-like_dom2"/>
</dbReference>
<dbReference type="GO" id="GO:0016787">
    <property type="term" value="F:hydrolase activity"/>
    <property type="evidence" value="ECO:0007669"/>
    <property type="project" value="UniProtKB-KW"/>
</dbReference>
<comment type="cofactor">
    <cofactor evidence="1">
        <name>Mg(2+)</name>
        <dbReference type="ChEBI" id="CHEBI:18420"/>
    </cofactor>
</comment>
<keyword evidence="4" id="KW-0460">Magnesium</keyword>
<proteinExistence type="inferred from homology"/>
<organism evidence="6 7">
    <name type="scientific">Faecalimonas umbilicata</name>
    <dbReference type="NCBI Taxonomy" id="1912855"/>
    <lineage>
        <taxon>Bacteria</taxon>
        <taxon>Bacillati</taxon>
        <taxon>Bacillota</taxon>
        <taxon>Clostridia</taxon>
        <taxon>Lachnospirales</taxon>
        <taxon>Lachnospiraceae</taxon>
        <taxon>Faecalimonas</taxon>
    </lineage>
</organism>
<keyword evidence="6" id="KW-0378">Hydrolase</keyword>
<evidence type="ECO:0000313" key="6">
    <source>
        <dbReference type="EMBL" id="GBU05397.1"/>
    </source>
</evidence>
<gene>
    <name evidence="6" type="ORF">FAEUMB_19380</name>
</gene>
<dbReference type="SFLD" id="SFLDG01129">
    <property type="entry name" value="C1.5:_HAD__Beta-PGM__Phosphata"/>
    <property type="match status" value="1"/>
</dbReference>
<keyword evidence="5" id="KW-0119">Carbohydrate metabolism</keyword>
<protein>
    <submittedName>
        <fullName evidence="6">Hydrolase</fullName>
    </submittedName>
</protein>
<name>A0ABQ0QY75_9FIRM</name>
<dbReference type="Pfam" id="PF13419">
    <property type="entry name" value="HAD_2"/>
    <property type="match status" value="1"/>
</dbReference>
<comment type="caution">
    <text evidence="6">The sequence shown here is derived from an EMBL/GenBank/DDBJ whole genome shotgun (WGS) entry which is preliminary data.</text>
</comment>
<evidence type="ECO:0000256" key="2">
    <source>
        <dbReference type="ARBA" id="ARBA00006171"/>
    </source>
</evidence>
<dbReference type="PANTHER" id="PTHR46193">
    <property type="entry name" value="6-PHOSPHOGLUCONATE PHOSPHATASE"/>
    <property type="match status" value="1"/>
</dbReference>
<dbReference type="EMBL" id="BHEO01000008">
    <property type="protein sequence ID" value="GBU05397.1"/>
    <property type="molecule type" value="Genomic_DNA"/>
</dbReference>
<dbReference type="Proteomes" id="UP000702954">
    <property type="component" value="Unassembled WGS sequence"/>
</dbReference>
<dbReference type="Gene3D" id="3.40.50.1000">
    <property type="entry name" value="HAD superfamily/HAD-like"/>
    <property type="match status" value="1"/>
</dbReference>
<keyword evidence="3" id="KW-0479">Metal-binding</keyword>
<dbReference type="InterPro" id="IPR023214">
    <property type="entry name" value="HAD_sf"/>
</dbReference>
<evidence type="ECO:0000256" key="5">
    <source>
        <dbReference type="ARBA" id="ARBA00023277"/>
    </source>
</evidence>
<dbReference type="SUPFAM" id="SSF56784">
    <property type="entry name" value="HAD-like"/>
    <property type="match status" value="1"/>
</dbReference>
<sequence>MISKMIDTYSYYVKMRAGEGTMIKAVIFDMDGVLINTEKYLVKYWCQAAEELGMPMKREHALMIRSFSGKFAEPWLKGIYGETFDYVAVRERRKEIMAEHLAKNGVEIKPGVKETLNYLREKGYKLAVATATDRERAEAYLDEIGITEMFDRIVCANMVENGKPMPDIYLYACDQIGVKAEACVAVEDSPNGVKSAYGAGCRVVMIPDLTLPDEETKGYLWKQVEKMNDLQQIL</sequence>
<dbReference type="PRINTS" id="PR00413">
    <property type="entry name" value="HADHALOGNASE"/>
</dbReference>
<dbReference type="InterPro" id="IPR041492">
    <property type="entry name" value="HAD_2"/>
</dbReference>
<comment type="similarity">
    <text evidence="2">Belongs to the HAD-like hydrolase superfamily. CbbY/CbbZ/Gph/YieH family.</text>
</comment>